<dbReference type="PANTHER" id="PTHR47345">
    <property type="entry name" value="CUT9-INTERACTING PROTEIN SCN1"/>
    <property type="match status" value="1"/>
</dbReference>
<keyword evidence="2" id="KW-1185">Reference proteome</keyword>
<sequence length="294" mass="32782">MLSIKFSVLPLLEARKRVSHTVLARRYLSSTSTPILLPDAHAHIHNTPCPPTALSTCEAPKICVMGTHLHDWPVVERLSQQHPNRIVPGFGLHPWFFSESALESTTSTHAFTLLTQYLHRNPTAVVGEVGLDRSIIRPKLPTISRFCPSMDHQIDVFTQCLQIASQLNRKVSIHSVRSPGIIFEILRRMENPPRRITMHSWAGEPALVRSFVKLKGVETYFGVSLKQALTGKFTERVAALPEDRILLESGADAVGDVDDKLRKICGLVAESKGWTVQETAERSSKNLKAFLAET</sequence>
<dbReference type="InterPro" id="IPR032466">
    <property type="entry name" value="Metal_Hydrolase"/>
</dbReference>
<dbReference type="PANTHER" id="PTHR47345:SF1">
    <property type="entry name" value="CUT9-INTERACTING PROTEIN SCN1"/>
    <property type="match status" value="1"/>
</dbReference>
<name>A0AAD5X4U3_9FUNG</name>
<dbReference type="Pfam" id="PF01026">
    <property type="entry name" value="TatD_DNase"/>
    <property type="match status" value="1"/>
</dbReference>
<accession>A0AAD5X4U3</accession>
<dbReference type="GO" id="GO:0016788">
    <property type="term" value="F:hydrolase activity, acting on ester bonds"/>
    <property type="evidence" value="ECO:0007669"/>
    <property type="project" value="InterPro"/>
</dbReference>
<dbReference type="Gene3D" id="3.20.20.140">
    <property type="entry name" value="Metal-dependent hydrolases"/>
    <property type="match status" value="1"/>
</dbReference>
<dbReference type="AlphaFoldDB" id="A0AAD5X4U3"/>
<dbReference type="SUPFAM" id="SSF51556">
    <property type="entry name" value="Metallo-dependent hydrolases"/>
    <property type="match status" value="1"/>
</dbReference>
<evidence type="ECO:0000313" key="2">
    <source>
        <dbReference type="Proteomes" id="UP001212841"/>
    </source>
</evidence>
<organism evidence="1 2">
    <name type="scientific">Rhizophlyctis rosea</name>
    <dbReference type="NCBI Taxonomy" id="64517"/>
    <lineage>
        <taxon>Eukaryota</taxon>
        <taxon>Fungi</taxon>
        <taxon>Fungi incertae sedis</taxon>
        <taxon>Chytridiomycota</taxon>
        <taxon>Chytridiomycota incertae sedis</taxon>
        <taxon>Chytridiomycetes</taxon>
        <taxon>Rhizophlyctidales</taxon>
        <taxon>Rhizophlyctidaceae</taxon>
        <taxon>Rhizophlyctis</taxon>
    </lineage>
</organism>
<reference evidence="1" key="1">
    <citation type="submission" date="2020-05" db="EMBL/GenBank/DDBJ databases">
        <title>Phylogenomic resolution of chytrid fungi.</title>
        <authorList>
            <person name="Stajich J.E."/>
            <person name="Amses K."/>
            <person name="Simmons R."/>
            <person name="Seto K."/>
            <person name="Myers J."/>
            <person name="Bonds A."/>
            <person name="Quandt C.A."/>
            <person name="Barry K."/>
            <person name="Liu P."/>
            <person name="Grigoriev I."/>
            <person name="Longcore J.E."/>
            <person name="James T.Y."/>
        </authorList>
    </citation>
    <scope>NUCLEOTIDE SEQUENCE</scope>
    <source>
        <strain evidence="1">JEL0318</strain>
    </source>
</reference>
<evidence type="ECO:0000313" key="1">
    <source>
        <dbReference type="EMBL" id="KAJ3049921.1"/>
    </source>
</evidence>
<dbReference type="EMBL" id="JADGJD010000577">
    <property type="protein sequence ID" value="KAJ3049921.1"/>
    <property type="molecule type" value="Genomic_DNA"/>
</dbReference>
<gene>
    <name evidence="1" type="ORF">HK097_009095</name>
</gene>
<protein>
    <submittedName>
        <fullName evidence="1">Uncharacterized protein</fullName>
    </submittedName>
</protein>
<dbReference type="InterPro" id="IPR053044">
    <property type="entry name" value="Metallo-hydrolase/TatD-type"/>
</dbReference>
<comment type="caution">
    <text evidence="1">The sequence shown here is derived from an EMBL/GenBank/DDBJ whole genome shotgun (WGS) entry which is preliminary data.</text>
</comment>
<proteinExistence type="predicted"/>
<dbReference type="InterPro" id="IPR001130">
    <property type="entry name" value="TatD-like"/>
</dbReference>
<dbReference type="Proteomes" id="UP001212841">
    <property type="component" value="Unassembled WGS sequence"/>
</dbReference>